<reference evidence="1 2" key="1">
    <citation type="submission" date="2019-01" db="EMBL/GenBank/DDBJ databases">
        <title>Pseudoxanthomonas composti sp. nov., isolated from compost.</title>
        <authorList>
            <person name="Yang G."/>
        </authorList>
    </citation>
    <scope>NUCLEOTIDE SEQUENCE [LARGE SCALE GENOMIC DNA]</scope>
    <source>
        <strain evidence="1 2">GSS15</strain>
    </source>
</reference>
<dbReference type="Proteomes" id="UP000289784">
    <property type="component" value="Unassembled WGS sequence"/>
</dbReference>
<organism evidence="1 2">
    <name type="scientific">Pseudoxanthomonas composti</name>
    <dbReference type="NCBI Taxonomy" id="2137479"/>
    <lineage>
        <taxon>Bacteria</taxon>
        <taxon>Pseudomonadati</taxon>
        <taxon>Pseudomonadota</taxon>
        <taxon>Gammaproteobacteria</taxon>
        <taxon>Lysobacterales</taxon>
        <taxon>Lysobacteraceae</taxon>
        <taxon>Pseudoxanthomonas</taxon>
    </lineage>
</organism>
<evidence type="ECO:0000313" key="1">
    <source>
        <dbReference type="EMBL" id="RXR06376.1"/>
    </source>
</evidence>
<keyword evidence="2" id="KW-1185">Reference proteome</keyword>
<sequence length="198" mass="22498">MDHINMQSQREFWKWFEANADRFKEIEVEEREALLDELLENLHNYCPDLWFETGRADDGISELIISAEGNVDHFSAVRTLIATAPDVPNWRFIAFKPATGLEFSTSYAGLTFDPSTAWFLPLRSNSDPTRRGARIGYSHFESARSEEFLTGTFIMLESVIGELSLAERLHHVEVGPLPSSPGSSGYLPLRDLEDWLDS</sequence>
<gene>
    <name evidence="1" type="ORF">EPA99_06910</name>
</gene>
<comment type="caution">
    <text evidence="1">The sequence shown here is derived from an EMBL/GenBank/DDBJ whole genome shotgun (WGS) entry which is preliminary data.</text>
</comment>
<evidence type="ECO:0000313" key="2">
    <source>
        <dbReference type="Proteomes" id="UP000289784"/>
    </source>
</evidence>
<name>A0A4V1N175_9GAMM</name>
<proteinExistence type="predicted"/>
<accession>A0A4V1N175</accession>
<dbReference type="OrthoDB" id="9151249at2"/>
<dbReference type="RefSeq" id="WP_129470483.1">
    <property type="nucleotide sequence ID" value="NZ_SAWZ01000003.1"/>
</dbReference>
<dbReference type="AlphaFoldDB" id="A0A4V1N175"/>
<dbReference type="EMBL" id="SAWZ01000003">
    <property type="protein sequence ID" value="RXR06376.1"/>
    <property type="molecule type" value="Genomic_DNA"/>
</dbReference>
<protein>
    <submittedName>
        <fullName evidence="1">Uncharacterized protein</fullName>
    </submittedName>
</protein>